<dbReference type="GO" id="GO:0003677">
    <property type="term" value="F:DNA binding"/>
    <property type="evidence" value="ECO:0007669"/>
    <property type="project" value="InterPro"/>
</dbReference>
<dbReference type="SUPFAM" id="SSF47413">
    <property type="entry name" value="lambda repressor-like DNA-binding domains"/>
    <property type="match status" value="1"/>
</dbReference>
<evidence type="ECO:0000259" key="1">
    <source>
        <dbReference type="PROSITE" id="PS50943"/>
    </source>
</evidence>
<keyword evidence="3" id="KW-1185">Reference proteome</keyword>
<dbReference type="CDD" id="cd00093">
    <property type="entry name" value="HTH_XRE"/>
    <property type="match status" value="1"/>
</dbReference>
<accession>A0A2C9DAP1</accession>
<feature type="domain" description="HTH cro/C1-type" evidence="1">
    <location>
        <begin position="15"/>
        <end position="69"/>
    </location>
</feature>
<evidence type="ECO:0000313" key="2">
    <source>
        <dbReference type="EMBL" id="SON57357.1"/>
    </source>
</evidence>
<gene>
    <name evidence="2" type="ORF">HDIA_3816</name>
</gene>
<dbReference type="Gene3D" id="1.10.260.40">
    <property type="entry name" value="lambda repressor-like DNA-binding domains"/>
    <property type="match status" value="1"/>
</dbReference>
<dbReference type="Pfam" id="PF13560">
    <property type="entry name" value="HTH_31"/>
    <property type="match status" value="1"/>
</dbReference>
<evidence type="ECO:0000313" key="3">
    <source>
        <dbReference type="Proteomes" id="UP000223606"/>
    </source>
</evidence>
<dbReference type="AlphaFoldDB" id="A0A2C9DAP1"/>
<proteinExistence type="predicted"/>
<dbReference type="EMBL" id="LT960614">
    <property type="protein sequence ID" value="SON57357.1"/>
    <property type="molecule type" value="Genomic_DNA"/>
</dbReference>
<name>A0A2C9DAP1_9HYPH</name>
<protein>
    <submittedName>
        <fullName evidence="2">Putative zinc finger/helix-turn-helix protein, YgiT family</fullName>
    </submittedName>
</protein>
<reference evidence="3" key="1">
    <citation type="submission" date="2017-09" db="EMBL/GenBank/DDBJ databases">
        <title>Genome sequence of Nannocystis excedens DSM 71.</title>
        <authorList>
            <person name="Blom J."/>
        </authorList>
    </citation>
    <scope>NUCLEOTIDE SEQUENCE [LARGE SCALE GENOMIC DNA]</scope>
    <source>
        <strain evidence="3">type strain: E19</strain>
    </source>
</reference>
<dbReference type="Proteomes" id="UP000223606">
    <property type="component" value="Chromosome 1"/>
</dbReference>
<dbReference type="PROSITE" id="PS50943">
    <property type="entry name" value="HTH_CROC1"/>
    <property type="match status" value="1"/>
</dbReference>
<organism evidence="2 3">
    <name type="scientific">Hartmannibacter diazotrophicus</name>
    <dbReference type="NCBI Taxonomy" id="1482074"/>
    <lineage>
        <taxon>Bacteria</taxon>
        <taxon>Pseudomonadati</taxon>
        <taxon>Pseudomonadota</taxon>
        <taxon>Alphaproteobacteria</taxon>
        <taxon>Hyphomicrobiales</taxon>
        <taxon>Pleomorphomonadaceae</taxon>
        <taxon>Hartmannibacter</taxon>
    </lineage>
</organism>
<dbReference type="InterPro" id="IPR001387">
    <property type="entry name" value="Cro/C1-type_HTH"/>
</dbReference>
<dbReference type="OrthoDB" id="123556at2"/>
<dbReference type="SMART" id="SM00530">
    <property type="entry name" value="HTH_XRE"/>
    <property type="match status" value="1"/>
</dbReference>
<dbReference type="InterPro" id="IPR010982">
    <property type="entry name" value="Lambda_DNA-bd_dom_sf"/>
</dbReference>
<sequence>MTTLPLYPKPLGSALRRWRTLNRVKQAALAETLGVSQTTVCRWESGAVMPSPQQVRHLSKLLTARPEAAADKALLDLVAMAHEPVHLVCDLTHRLLAASPARMATWRIPLADLLGVSLWRFASEGIRAGETRLEEAGWYKPVAPALTIMTERAEFPELTIRAGEIRLARIPLSDGSYARLVRDGARIGPE</sequence>
<dbReference type="KEGG" id="hdi:HDIA_3816"/>
<dbReference type="RefSeq" id="WP_099557628.1">
    <property type="nucleotide sequence ID" value="NZ_LT960614.1"/>
</dbReference>